<feature type="compositionally biased region" description="Polar residues" evidence="1">
    <location>
        <begin position="12"/>
        <end position="22"/>
    </location>
</feature>
<feature type="compositionally biased region" description="Polar residues" evidence="1">
    <location>
        <begin position="30"/>
        <end position="45"/>
    </location>
</feature>
<reference evidence="2 3" key="1">
    <citation type="submission" date="2019-01" db="EMBL/GenBank/DDBJ databases">
        <title>Draft Genome and Complete Hox-Cluster Characterization of the Sterlet Sturgeon (Acipenser ruthenus).</title>
        <authorList>
            <person name="Wei Q."/>
        </authorList>
    </citation>
    <scope>NUCLEOTIDE SEQUENCE [LARGE SCALE GENOMIC DNA]</scope>
    <source>
        <strain evidence="2">WHYD16114868_AA</strain>
        <tissue evidence="2">Blood</tissue>
    </source>
</reference>
<sequence length="70" mass="7221">MNPPAASIKDPSVTQLTNSSSDGIEGFNPFTENSKLTNPAQTTIPAQIAPSQPAVLQPSVEPSPQVSAAF</sequence>
<comment type="caution">
    <text evidence="2">The sequence shown here is derived from an EMBL/GenBank/DDBJ whole genome shotgun (WGS) entry which is preliminary data.</text>
</comment>
<keyword evidence="3" id="KW-1185">Reference proteome</keyword>
<dbReference type="Proteomes" id="UP000289886">
    <property type="component" value="Unassembled WGS sequence"/>
</dbReference>
<evidence type="ECO:0000256" key="1">
    <source>
        <dbReference type="SAM" id="MobiDB-lite"/>
    </source>
</evidence>
<feature type="compositionally biased region" description="Polar residues" evidence="1">
    <location>
        <begin position="60"/>
        <end position="70"/>
    </location>
</feature>
<protein>
    <submittedName>
        <fullName evidence="2">Secretory carrier-associated membrane protein 2</fullName>
    </submittedName>
</protein>
<organism evidence="2 3">
    <name type="scientific">Acipenser ruthenus</name>
    <name type="common">Sterlet sturgeon</name>
    <dbReference type="NCBI Taxonomy" id="7906"/>
    <lineage>
        <taxon>Eukaryota</taxon>
        <taxon>Metazoa</taxon>
        <taxon>Chordata</taxon>
        <taxon>Craniata</taxon>
        <taxon>Vertebrata</taxon>
        <taxon>Euteleostomi</taxon>
        <taxon>Actinopterygii</taxon>
        <taxon>Chondrostei</taxon>
        <taxon>Acipenseriformes</taxon>
        <taxon>Acipenseridae</taxon>
        <taxon>Acipenser</taxon>
    </lineage>
</organism>
<accession>A0A444V629</accession>
<evidence type="ECO:0000313" key="2">
    <source>
        <dbReference type="EMBL" id="RXM95872.1"/>
    </source>
</evidence>
<evidence type="ECO:0000313" key="3">
    <source>
        <dbReference type="Proteomes" id="UP000289886"/>
    </source>
</evidence>
<feature type="region of interest" description="Disordered" evidence="1">
    <location>
        <begin position="1"/>
        <end position="70"/>
    </location>
</feature>
<proteinExistence type="predicted"/>
<name>A0A444V629_ACIRT</name>
<dbReference type="EMBL" id="SCEB01002040">
    <property type="protein sequence ID" value="RXM95872.1"/>
    <property type="molecule type" value="Genomic_DNA"/>
</dbReference>
<dbReference type="AlphaFoldDB" id="A0A444V629"/>
<gene>
    <name evidence="2" type="ORF">EOD39_16379</name>
</gene>